<gene>
    <name evidence="1" type="ORF">ACI6Q5_00810</name>
</gene>
<comment type="caution">
    <text evidence="1">The sequence shown here is derived from an EMBL/GenBank/DDBJ whole genome shotgun (WGS) entry which is preliminary data.</text>
</comment>
<evidence type="ECO:0000313" key="1">
    <source>
        <dbReference type="EMBL" id="MFO3703543.1"/>
    </source>
</evidence>
<sequence>MGIAIGKIAQYLLGTVQEVATPCITPLHEPAAALHGCSGDE</sequence>
<proteinExistence type="predicted"/>
<protein>
    <submittedName>
        <fullName evidence="1">Uncharacterized protein</fullName>
    </submittedName>
</protein>
<name>A0ABW9MFX9_9XANT</name>
<dbReference type="EMBL" id="JBJGBS010000002">
    <property type="protein sequence ID" value="MFO3703543.1"/>
    <property type="molecule type" value="Genomic_DNA"/>
</dbReference>
<organism evidence="1 2">
    <name type="scientific">Xanthomonas codiaei</name>
    <dbReference type="NCBI Taxonomy" id="56463"/>
    <lineage>
        <taxon>Bacteria</taxon>
        <taxon>Pseudomonadati</taxon>
        <taxon>Pseudomonadota</taxon>
        <taxon>Gammaproteobacteria</taxon>
        <taxon>Lysobacterales</taxon>
        <taxon>Lysobacteraceae</taxon>
        <taxon>Xanthomonas</taxon>
    </lineage>
</organism>
<keyword evidence="2" id="KW-1185">Reference proteome</keyword>
<reference evidence="1 2" key="1">
    <citation type="submission" date="2024-11" db="EMBL/GenBank/DDBJ databases">
        <title>Genome sequencing of Xanthomonas codiaei.</title>
        <authorList>
            <person name="Studholme D.J."/>
        </authorList>
    </citation>
    <scope>NUCLEOTIDE SEQUENCE [LARGE SCALE GENOMIC DNA]</scope>
    <source>
        <strain evidence="1 2">NCPPB 4350</strain>
    </source>
</reference>
<accession>A0ABW9MFX9</accession>
<dbReference type="Proteomes" id="UP001637990">
    <property type="component" value="Unassembled WGS sequence"/>
</dbReference>
<dbReference type="RefSeq" id="WP_279628113.1">
    <property type="nucleotide sequence ID" value="NZ_JBJGBS010000002.1"/>
</dbReference>
<evidence type="ECO:0000313" key="2">
    <source>
        <dbReference type="Proteomes" id="UP001637990"/>
    </source>
</evidence>